<comment type="similarity">
    <text evidence="8">Belongs to the TRAFAC class myosin-kinesin ATPase superfamily. Kinesin family.</text>
</comment>
<comment type="caution">
    <text evidence="8">Lacks conserved residue(s) required for the propagation of feature annotation.</text>
</comment>
<organism evidence="11 12">
    <name type="scientific">Cryptotermes secundus</name>
    <dbReference type="NCBI Taxonomy" id="105785"/>
    <lineage>
        <taxon>Eukaryota</taxon>
        <taxon>Metazoa</taxon>
        <taxon>Ecdysozoa</taxon>
        <taxon>Arthropoda</taxon>
        <taxon>Hexapoda</taxon>
        <taxon>Insecta</taxon>
        <taxon>Pterygota</taxon>
        <taxon>Neoptera</taxon>
        <taxon>Polyneoptera</taxon>
        <taxon>Dictyoptera</taxon>
        <taxon>Blattodea</taxon>
        <taxon>Blattoidea</taxon>
        <taxon>Termitoidae</taxon>
        <taxon>Kalotermitidae</taxon>
        <taxon>Cryptotermitinae</taxon>
        <taxon>Cryptotermes</taxon>
    </lineage>
</organism>
<accession>A0A2J7PUA9</accession>
<keyword evidence="2" id="KW-0963">Cytoplasm</keyword>
<keyword evidence="3" id="KW-0493">Microtubule</keyword>
<dbReference type="InterPro" id="IPR036961">
    <property type="entry name" value="Kinesin_motor_dom_sf"/>
</dbReference>
<evidence type="ECO:0000256" key="7">
    <source>
        <dbReference type="ARBA" id="ARBA00023212"/>
    </source>
</evidence>
<comment type="subcellular location">
    <subcellularLocation>
        <location evidence="1">Cytoplasm</location>
        <location evidence="1">Cytoskeleton</location>
    </subcellularLocation>
</comment>
<dbReference type="GO" id="GO:0005524">
    <property type="term" value="F:ATP binding"/>
    <property type="evidence" value="ECO:0007669"/>
    <property type="project" value="UniProtKB-KW"/>
</dbReference>
<dbReference type="SUPFAM" id="SSF52540">
    <property type="entry name" value="P-loop containing nucleoside triphosphate hydrolases"/>
    <property type="match status" value="1"/>
</dbReference>
<dbReference type="CDD" id="cd01367">
    <property type="entry name" value="KISc_KIF2_like"/>
    <property type="match status" value="1"/>
</dbReference>
<reference evidence="11 12" key="1">
    <citation type="submission" date="2017-12" db="EMBL/GenBank/DDBJ databases">
        <title>Hemimetabolous genomes reveal molecular basis of termite eusociality.</title>
        <authorList>
            <person name="Harrison M.C."/>
            <person name="Jongepier E."/>
            <person name="Robertson H.M."/>
            <person name="Arning N."/>
            <person name="Bitard-Feildel T."/>
            <person name="Chao H."/>
            <person name="Childers C.P."/>
            <person name="Dinh H."/>
            <person name="Doddapaneni H."/>
            <person name="Dugan S."/>
            <person name="Gowin J."/>
            <person name="Greiner C."/>
            <person name="Han Y."/>
            <person name="Hu H."/>
            <person name="Hughes D.S.T."/>
            <person name="Huylmans A.-K."/>
            <person name="Kemena C."/>
            <person name="Kremer L.P.M."/>
            <person name="Lee S.L."/>
            <person name="Lopez-Ezquerra A."/>
            <person name="Mallet L."/>
            <person name="Monroy-Kuhn J.M."/>
            <person name="Moser A."/>
            <person name="Murali S.C."/>
            <person name="Muzny D.M."/>
            <person name="Otani S."/>
            <person name="Piulachs M.-D."/>
            <person name="Poelchau M."/>
            <person name="Qu J."/>
            <person name="Schaub F."/>
            <person name="Wada-Katsumata A."/>
            <person name="Worley K.C."/>
            <person name="Xie Q."/>
            <person name="Ylla G."/>
            <person name="Poulsen M."/>
            <person name="Gibbs R.A."/>
            <person name="Schal C."/>
            <person name="Richards S."/>
            <person name="Belles X."/>
            <person name="Korb J."/>
            <person name="Bornberg-Bauer E."/>
        </authorList>
    </citation>
    <scope>NUCLEOTIDE SEQUENCE [LARGE SCALE GENOMIC DNA]</scope>
    <source>
        <tissue evidence="11">Whole body</tissue>
    </source>
</reference>
<dbReference type="SMART" id="SM00129">
    <property type="entry name" value="KISc"/>
    <property type="match status" value="1"/>
</dbReference>
<dbReference type="PRINTS" id="PR00380">
    <property type="entry name" value="KINESINHEAVY"/>
</dbReference>
<sequence>MTAVRRQGERERTCHSVKQAWRPIRRQREAKLKETREAHIKMDNENRNLDFPAMISNYRNTIDFRPLQQSDPVGDHQIKVCIRKRPLNKEEVSRNEVDVISVPSKDEIVVHVPRATVDLRNALDNKHFRFDYVFDESCCNDLVYKHTAKPLVQTIFEGWTATSFAYQQTEIDKSSMGSYFQGESGDCQKSIYAMAAQDVFKFLKSPKYKFLNLMVYASFFEIHKGEVFDLLEEKAKLRVLDTKQRVKIVELTEKSVDTVDELHELIRHGNTARISRQTLANSNSPRSHAILQIVLRSPGVKRDHGRLSLVELVGNETEAGMSSANKQTRMEDAVIRKSLIVLKECIWAVGRNAAHIPFRDSKLTHVLRDCFIREKSKICMIVTISPAMSSCPYSLHTLRYVDRMKEYRHTSKKEPERDHTNTRVENLR</sequence>
<dbReference type="AlphaFoldDB" id="A0A2J7PUA9"/>
<evidence type="ECO:0000256" key="6">
    <source>
        <dbReference type="ARBA" id="ARBA00023175"/>
    </source>
</evidence>
<feature type="region of interest" description="Disordered" evidence="9">
    <location>
        <begin position="408"/>
        <end position="428"/>
    </location>
</feature>
<dbReference type="InterPro" id="IPR027640">
    <property type="entry name" value="Kinesin-like_fam"/>
</dbReference>
<keyword evidence="12" id="KW-1185">Reference proteome</keyword>
<dbReference type="GO" id="GO:0003777">
    <property type="term" value="F:microtubule motor activity"/>
    <property type="evidence" value="ECO:0007669"/>
    <property type="project" value="InterPro"/>
</dbReference>
<evidence type="ECO:0000313" key="11">
    <source>
        <dbReference type="EMBL" id="PNF19922.1"/>
    </source>
</evidence>
<dbReference type="Pfam" id="PF00225">
    <property type="entry name" value="Kinesin"/>
    <property type="match status" value="1"/>
</dbReference>
<dbReference type="PANTHER" id="PTHR47971">
    <property type="entry name" value="KINESIN-RELATED PROTEIN 6"/>
    <property type="match status" value="1"/>
</dbReference>
<dbReference type="PROSITE" id="PS50067">
    <property type="entry name" value="KINESIN_MOTOR_2"/>
    <property type="match status" value="1"/>
</dbReference>
<dbReference type="GO" id="GO:0008017">
    <property type="term" value="F:microtubule binding"/>
    <property type="evidence" value="ECO:0007669"/>
    <property type="project" value="InterPro"/>
</dbReference>
<dbReference type="STRING" id="105785.A0A2J7PUA9"/>
<evidence type="ECO:0000256" key="1">
    <source>
        <dbReference type="ARBA" id="ARBA00004245"/>
    </source>
</evidence>
<keyword evidence="7" id="KW-0206">Cytoskeleton</keyword>
<evidence type="ECO:0000313" key="12">
    <source>
        <dbReference type="Proteomes" id="UP000235965"/>
    </source>
</evidence>
<dbReference type="InParanoid" id="A0A2J7PUA9"/>
<keyword evidence="4" id="KW-0547">Nucleotide-binding</keyword>
<keyword evidence="5" id="KW-0067">ATP-binding</keyword>
<dbReference type="OrthoDB" id="3176171at2759"/>
<dbReference type="GO" id="GO:0005874">
    <property type="term" value="C:microtubule"/>
    <property type="evidence" value="ECO:0007669"/>
    <property type="project" value="UniProtKB-KW"/>
</dbReference>
<evidence type="ECO:0000256" key="3">
    <source>
        <dbReference type="ARBA" id="ARBA00022701"/>
    </source>
</evidence>
<evidence type="ECO:0000256" key="9">
    <source>
        <dbReference type="SAM" id="MobiDB-lite"/>
    </source>
</evidence>
<dbReference type="Proteomes" id="UP000235965">
    <property type="component" value="Unassembled WGS sequence"/>
</dbReference>
<evidence type="ECO:0000256" key="2">
    <source>
        <dbReference type="ARBA" id="ARBA00022490"/>
    </source>
</evidence>
<evidence type="ECO:0000256" key="8">
    <source>
        <dbReference type="PROSITE-ProRule" id="PRU00283"/>
    </source>
</evidence>
<name>A0A2J7PUA9_9NEOP</name>
<dbReference type="PANTHER" id="PTHR47971:SF8">
    <property type="entry name" value="KINESIN-LIKE PROTEIN"/>
    <property type="match status" value="1"/>
</dbReference>
<comment type="caution">
    <text evidence="11">The sequence shown here is derived from an EMBL/GenBank/DDBJ whole genome shotgun (WGS) entry which is preliminary data.</text>
</comment>
<dbReference type="InterPro" id="IPR001752">
    <property type="entry name" value="Kinesin_motor_dom"/>
</dbReference>
<dbReference type="Gene3D" id="3.40.850.10">
    <property type="entry name" value="Kinesin motor domain"/>
    <property type="match status" value="1"/>
</dbReference>
<protein>
    <submittedName>
        <fullName evidence="11">Kinesin-like protein Klp10A</fullName>
    </submittedName>
</protein>
<dbReference type="EMBL" id="NEVH01021203">
    <property type="protein sequence ID" value="PNF19922.1"/>
    <property type="molecule type" value="Genomic_DNA"/>
</dbReference>
<dbReference type="GO" id="GO:0007019">
    <property type="term" value="P:microtubule depolymerization"/>
    <property type="evidence" value="ECO:0007669"/>
    <property type="project" value="TreeGrafter"/>
</dbReference>
<dbReference type="GO" id="GO:0007018">
    <property type="term" value="P:microtubule-based movement"/>
    <property type="evidence" value="ECO:0007669"/>
    <property type="project" value="InterPro"/>
</dbReference>
<evidence type="ECO:0000259" key="10">
    <source>
        <dbReference type="PROSITE" id="PS50067"/>
    </source>
</evidence>
<evidence type="ECO:0000256" key="4">
    <source>
        <dbReference type="ARBA" id="ARBA00022741"/>
    </source>
</evidence>
<proteinExistence type="inferred from homology"/>
<dbReference type="InterPro" id="IPR027417">
    <property type="entry name" value="P-loop_NTPase"/>
</dbReference>
<evidence type="ECO:0000256" key="5">
    <source>
        <dbReference type="ARBA" id="ARBA00022840"/>
    </source>
</evidence>
<keyword evidence="6" id="KW-0505">Motor protein</keyword>
<gene>
    <name evidence="11" type="primary">Klp10A_6</name>
    <name evidence="11" type="ORF">B7P43_G11506</name>
</gene>
<feature type="domain" description="Kinesin motor" evidence="10">
    <location>
        <begin position="77"/>
        <end position="407"/>
    </location>
</feature>